<organism evidence="4 5">
    <name type="scientific">Thioalkalivibrio paradoxus ARh 1</name>
    <dbReference type="NCBI Taxonomy" id="713585"/>
    <lineage>
        <taxon>Bacteria</taxon>
        <taxon>Pseudomonadati</taxon>
        <taxon>Pseudomonadota</taxon>
        <taxon>Gammaproteobacteria</taxon>
        <taxon>Chromatiales</taxon>
        <taxon>Ectothiorhodospiraceae</taxon>
        <taxon>Thioalkalivibrio</taxon>
    </lineage>
</organism>
<dbReference type="SUPFAM" id="SSF52540">
    <property type="entry name" value="P-loop containing nucleoside triphosphate hydrolases"/>
    <property type="match status" value="1"/>
</dbReference>
<dbReference type="Proteomes" id="UP000005289">
    <property type="component" value="Chromosome"/>
</dbReference>
<dbReference type="PANTHER" id="PTHR24221">
    <property type="entry name" value="ATP-BINDING CASSETTE SUB-FAMILY B"/>
    <property type="match status" value="1"/>
</dbReference>
<dbReference type="EMBL" id="CP007029">
    <property type="protein sequence ID" value="AHE99804.1"/>
    <property type="molecule type" value="Genomic_DNA"/>
</dbReference>
<dbReference type="PROSITE" id="PS00211">
    <property type="entry name" value="ABC_TRANSPORTER_1"/>
    <property type="match status" value="1"/>
</dbReference>
<feature type="domain" description="ABC transporter" evidence="3">
    <location>
        <begin position="20"/>
        <end position="238"/>
    </location>
</feature>
<evidence type="ECO:0000313" key="4">
    <source>
        <dbReference type="EMBL" id="AHE99804.1"/>
    </source>
</evidence>
<evidence type="ECO:0000313" key="5">
    <source>
        <dbReference type="Proteomes" id="UP000005289"/>
    </source>
</evidence>
<dbReference type="GO" id="GO:0005524">
    <property type="term" value="F:ATP binding"/>
    <property type="evidence" value="ECO:0007669"/>
    <property type="project" value="UniProtKB-KW"/>
</dbReference>
<dbReference type="KEGG" id="tti:THITH_00210"/>
<dbReference type="Pfam" id="PF00005">
    <property type="entry name" value="ABC_tran"/>
    <property type="match status" value="1"/>
</dbReference>
<keyword evidence="1" id="KW-0547">Nucleotide-binding</keyword>
<dbReference type="GO" id="GO:0042626">
    <property type="term" value="F:ATPase-coupled transmembrane transporter activity"/>
    <property type="evidence" value="ECO:0007669"/>
    <property type="project" value="TreeGrafter"/>
</dbReference>
<keyword evidence="2" id="KW-0067">ATP-binding</keyword>
<dbReference type="InterPro" id="IPR039421">
    <property type="entry name" value="Type_1_exporter"/>
</dbReference>
<dbReference type="Gene3D" id="3.40.50.300">
    <property type="entry name" value="P-loop containing nucleotide triphosphate hydrolases"/>
    <property type="match status" value="1"/>
</dbReference>
<evidence type="ECO:0000256" key="1">
    <source>
        <dbReference type="ARBA" id="ARBA00022741"/>
    </source>
</evidence>
<dbReference type="RefSeq" id="WP_006746549.1">
    <property type="nucleotide sequence ID" value="NZ_CP007029.1"/>
</dbReference>
<dbReference type="InterPro" id="IPR003439">
    <property type="entry name" value="ABC_transporter-like_ATP-bd"/>
</dbReference>
<dbReference type="HOGENOM" id="CLU_000604_1_9_6"/>
<dbReference type="GO" id="GO:0016887">
    <property type="term" value="F:ATP hydrolysis activity"/>
    <property type="evidence" value="ECO:0007669"/>
    <property type="project" value="InterPro"/>
</dbReference>
<dbReference type="STRING" id="713585.THITH_00210"/>
<reference evidence="4 5" key="1">
    <citation type="submission" date="2013-12" db="EMBL/GenBank/DDBJ databases">
        <authorList>
            <consortium name="DOE Joint Genome Institute"/>
            <person name="Muyzer G."/>
            <person name="Huntemann M."/>
            <person name="Han J."/>
            <person name="Chen A."/>
            <person name="Kyrpides N."/>
            <person name="Mavromatis K."/>
            <person name="Markowitz V."/>
            <person name="Palaniappan K."/>
            <person name="Ivanova N."/>
            <person name="Schaumberg A."/>
            <person name="Pati A."/>
            <person name="Liolios K."/>
            <person name="Nordberg H.P."/>
            <person name="Cantor M.N."/>
            <person name="Hua S.X."/>
            <person name="Woyke T."/>
        </authorList>
    </citation>
    <scope>NUCLEOTIDE SEQUENCE [LARGE SCALE GENOMIC DNA]</scope>
    <source>
        <strain evidence="4 5">ARh 1</strain>
    </source>
</reference>
<dbReference type="SMART" id="SM00382">
    <property type="entry name" value="AAA"/>
    <property type="match status" value="1"/>
</dbReference>
<keyword evidence="5" id="KW-1185">Reference proteome</keyword>
<dbReference type="PROSITE" id="PS50893">
    <property type="entry name" value="ABC_TRANSPORTER_2"/>
    <property type="match status" value="1"/>
</dbReference>
<evidence type="ECO:0000259" key="3">
    <source>
        <dbReference type="PROSITE" id="PS50893"/>
    </source>
</evidence>
<dbReference type="AlphaFoldDB" id="W0DMJ2"/>
<dbReference type="OrthoDB" id="6336411at2"/>
<protein>
    <recommendedName>
        <fullName evidence="3">ABC transporter domain-containing protein</fullName>
    </recommendedName>
</protein>
<proteinExistence type="predicted"/>
<name>W0DMJ2_9GAMM</name>
<dbReference type="InterPro" id="IPR017871">
    <property type="entry name" value="ABC_transporter-like_CS"/>
</dbReference>
<sequence length="238" mass="25788">MTPNSLPTSPPGSPSASESIRLENLHFRYPNADSGTLAGINLAIRRGESVGIIGPSGSGKSTLIDVILGLLEPASGRVLVDGEDIRASLPAWQRRIGYVQQDIYLLDDTIRRNIAFGVADADVDESRLSDAVRAANLEPVIECFHKGLETVIGNRGILLSGGQRQRIAIVRALYTQPGVLGLDEATSALDNETENEVVEAIDRLRGERTIMIIAHRLSTLRGCERLYRLVNGRIEPDA</sequence>
<dbReference type="InterPro" id="IPR027417">
    <property type="entry name" value="P-loop_NTPase"/>
</dbReference>
<gene>
    <name evidence="4" type="ORF">THITH_00210</name>
</gene>
<dbReference type="PANTHER" id="PTHR24221:SF654">
    <property type="entry name" value="ATP-BINDING CASSETTE SUB-FAMILY B MEMBER 6"/>
    <property type="match status" value="1"/>
</dbReference>
<evidence type="ECO:0000256" key="2">
    <source>
        <dbReference type="ARBA" id="ARBA00022840"/>
    </source>
</evidence>
<accession>W0DMJ2</accession>
<dbReference type="InterPro" id="IPR003593">
    <property type="entry name" value="AAA+_ATPase"/>
</dbReference>